<organism evidence="2 3">
    <name type="scientific">Lactococcus taiwanensis</name>
    <dbReference type="NCBI Taxonomy" id="1151742"/>
    <lineage>
        <taxon>Bacteria</taxon>
        <taxon>Bacillati</taxon>
        <taxon>Bacillota</taxon>
        <taxon>Bacilli</taxon>
        <taxon>Lactobacillales</taxon>
        <taxon>Streptococcaceae</taxon>
        <taxon>Lactococcus</taxon>
    </lineage>
</organism>
<evidence type="ECO:0000313" key="3">
    <source>
        <dbReference type="Proteomes" id="UP000663608"/>
    </source>
</evidence>
<proteinExistence type="predicted"/>
<feature type="transmembrane region" description="Helical" evidence="1">
    <location>
        <begin position="147"/>
        <end position="168"/>
    </location>
</feature>
<feature type="transmembrane region" description="Helical" evidence="1">
    <location>
        <begin position="108"/>
        <end position="135"/>
    </location>
</feature>
<sequence>MLKLTSKMSLQRLVFLSFLLALQIVLSNLAIGNSFFKISLVFLPNALIGMIAGPLWTALILAFGDLISSLLSGYAYFPGFTISAFIVGILYGLFFYRKFFDIKNRIHWLYLFGAMTVIMLVDSTFFNTIWVTMIIPHASFATFLSLLAARALLLVQIPFQTIILMLLIPTLQSIKTLKIFL</sequence>
<dbReference type="InterPro" id="IPR030949">
    <property type="entry name" value="ECF_S_folate_fam"/>
</dbReference>
<keyword evidence="1" id="KW-0472">Membrane</keyword>
<dbReference type="NCBIfam" id="TIGR04518">
    <property type="entry name" value="ECF_S_folT_fam"/>
    <property type="match status" value="1"/>
</dbReference>
<evidence type="ECO:0000256" key="1">
    <source>
        <dbReference type="SAM" id="Phobius"/>
    </source>
</evidence>
<dbReference type="Gene3D" id="1.10.1760.20">
    <property type="match status" value="1"/>
</dbReference>
<dbReference type="RefSeq" id="WP_205871593.1">
    <property type="nucleotide sequence ID" value="NZ_CP070872.1"/>
</dbReference>
<evidence type="ECO:0000313" key="2">
    <source>
        <dbReference type="EMBL" id="QSE76070.1"/>
    </source>
</evidence>
<feature type="transmembrane region" description="Helical" evidence="1">
    <location>
        <begin position="38"/>
        <end position="63"/>
    </location>
</feature>
<protein>
    <submittedName>
        <fullName evidence="2">Folate family ECF transporter S component</fullName>
    </submittedName>
</protein>
<dbReference type="KEGG" id="lti:JW886_06250"/>
<dbReference type="InterPro" id="IPR024529">
    <property type="entry name" value="ECF_trnsprt_substrate-spec"/>
</dbReference>
<name>A0AA45KEW1_9LACT</name>
<keyword evidence="3" id="KW-1185">Reference proteome</keyword>
<dbReference type="EMBL" id="CP070872">
    <property type="protein sequence ID" value="QSE76070.1"/>
    <property type="molecule type" value="Genomic_DNA"/>
</dbReference>
<dbReference type="AlphaFoldDB" id="A0AA45KEW1"/>
<keyword evidence="1" id="KW-0812">Transmembrane</keyword>
<dbReference type="Pfam" id="PF12822">
    <property type="entry name" value="ECF_trnsprt"/>
    <property type="match status" value="1"/>
</dbReference>
<dbReference type="GO" id="GO:0022857">
    <property type="term" value="F:transmembrane transporter activity"/>
    <property type="evidence" value="ECO:0007669"/>
    <property type="project" value="InterPro"/>
</dbReference>
<reference evidence="2 3" key="1">
    <citation type="submission" date="2021-02" db="EMBL/GenBank/DDBJ databases">
        <title>Complete genome sequence of Lactococcus lactis strain K_LL004.</title>
        <authorList>
            <person name="Kim H.B."/>
        </authorList>
    </citation>
    <scope>NUCLEOTIDE SEQUENCE [LARGE SCALE GENOMIC DNA]</scope>
    <source>
        <strain evidence="2 3">K_LL004</strain>
    </source>
</reference>
<gene>
    <name evidence="2" type="ORF">JW886_06250</name>
</gene>
<accession>A0AA45KEW1</accession>
<dbReference type="Proteomes" id="UP000663608">
    <property type="component" value="Chromosome"/>
</dbReference>
<feature type="transmembrane region" description="Helical" evidence="1">
    <location>
        <begin position="75"/>
        <end position="96"/>
    </location>
</feature>
<feature type="transmembrane region" description="Helical" evidence="1">
    <location>
        <begin position="12"/>
        <end position="31"/>
    </location>
</feature>
<keyword evidence="1" id="KW-1133">Transmembrane helix</keyword>